<dbReference type="PANTHER" id="PTHR43783:SF1">
    <property type="entry name" value="UDP-N-ACETYLGLUCOSAMINE 1-CARBOXYVINYLTRANSFERASE"/>
    <property type="match status" value="1"/>
</dbReference>
<dbReference type="SUPFAM" id="SSF55205">
    <property type="entry name" value="EPT/RTPC-like"/>
    <property type="match status" value="1"/>
</dbReference>
<accession>A0A4U8Q890</accession>
<comment type="function">
    <text evidence="12">Cell wall formation. Adds enolpyruvyl to UDP-N-acetylglucosamine.</text>
</comment>
<evidence type="ECO:0000256" key="4">
    <source>
        <dbReference type="ARBA" id="ARBA00022618"/>
    </source>
</evidence>
<gene>
    <name evidence="14" type="primary">murAA</name>
    <name evidence="12" type="synonym">murA</name>
    <name evidence="14" type="ORF">DSM106044_02671</name>
</gene>
<evidence type="ECO:0000256" key="7">
    <source>
        <dbReference type="ARBA" id="ARBA00022984"/>
    </source>
</evidence>
<dbReference type="GO" id="GO:0019277">
    <property type="term" value="P:UDP-N-acetylgalactosamine biosynthetic process"/>
    <property type="evidence" value="ECO:0007669"/>
    <property type="project" value="InterPro"/>
</dbReference>
<feature type="binding site" evidence="12">
    <location>
        <begin position="121"/>
        <end position="125"/>
    </location>
    <ligand>
        <name>UDP-N-acetyl-alpha-D-glucosamine</name>
        <dbReference type="ChEBI" id="CHEBI:57705"/>
    </ligand>
</feature>
<keyword evidence="8 12" id="KW-0131">Cell cycle</keyword>
<evidence type="ECO:0000256" key="8">
    <source>
        <dbReference type="ARBA" id="ARBA00023306"/>
    </source>
</evidence>
<dbReference type="InterPro" id="IPR005750">
    <property type="entry name" value="UDP_GlcNAc_COvinyl_MurA"/>
</dbReference>
<keyword evidence="7 12" id="KW-0573">Peptidoglycan synthesis</keyword>
<evidence type="ECO:0000256" key="6">
    <source>
        <dbReference type="ARBA" id="ARBA00022960"/>
    </source>
</evidence>
<evidence type="ECO:0000313" key="14">
    <source>
        <dbReference type="EMBL" id="TLD00363.1"/>
    </source>
</evidence>
<reference evidence="14 15" key="1">
    <citation type="journal article" date="2019" name="Anaerobe">
        <title>Detection of Robinsoniella peoriensis in multiple bone samples of a trauma patient.</title>
        <authorList>
            <person name="Schrottner P."/>
            <person name="Hartwich K."/>
            <person name="Bunk B."/>
            <person name="Schober I."/>
            <person name="Helbig S."/>
            <person name="Rudolph W.W."/>
            <person name="Gunzer F."/>
        </authorList>
    </citation>
    <scope>NUCLEOTIDE SEQUENCE [LARGE SCALE GENOMIC DNA]</scope>
    <source>
        <strain evidence="14 15">DSM 106044</strain>
    </source>
</reference>
<feature type="active site" description="Proton donor" evidence="12">
    <location>
        <position position="116"/>
    </location>
</feature>
<feature type="modified residue" description="2-(S-cysteinyl)pyruvic acid O-phosphothioketal" evidence="12">
    <location>
        <position position="116"/>
    </location>
</feature>
<comment type="caution">
    <text evidence="12">Lacks conserved residue(s) required for the propagation of feature annotation.</text>
</comment>
<evidence type="ECO:0000256" key="2">
    <source>
        <dbReference type="ARBA" id="ARBA00004752"/>
    </source>
</evidence>
<dbReference type="OrthoDB" id="9803760at2"/>
<dbReference type="InterPro" id="IPR036968">
    <property type="entry name" value="Enolpyruvate_Tfrase_sf"/>
</dbReference>
<dbReference type="STRING" id="180332.GCA_000797495_04035"/>
<dbReference type="HAMAP" id="MF_00111">
    <property type="entry name" value="MurA"/>
    <property type="match status" value="1"/>
</dbReference>
<dbReference type="GO" id="GO:0008760">
    <property type="term" value="F:UDP-N-acetylglucosamine 1-carboxyvinyltransferase activity"/>
    <property type="evidence" value="ECO:0007669"/>
    <property type="project" value="UniProtKB-UniRule"/>
</dbReference>
<dbReference type="InterPro" id="IPR001986">
    <property type="entry name" value="Enolpyruvate_Tfrase_dom"/>
</dbReference>
<evidence type="ECO:0000256" key="11">
    <source>
        <dbReference type="ARBA" id="ARBA00047527"/>
    </source>
</evidence>
<evidence type="ECO:0000256" key="12">
    <source>
        <dbReference type="HAMAP-Rule" id="MF_00111"/>
    </source>
</evidence>
<dbReference type="Pfam" id="PF00275">
    <property type="entry name" value="EPSP_synthase"/>
    <property type="match status" value="1"/>
</dbReference>
<dbReference type="GO" id="GO:0071555">
    <property type="term" value="P:cell wall organization"/>
    <property type="evidence" value="ECO:0007669"/>
    <property type="project" value="UniProtKB-KW"/>
</dbReference>
<feature type="domain" description="Enolpyruvate transferase" evidence="13">
    <location>
        <begin position="8"/>
        <end position="406"/>
    </location>
</feature>
<feature type="binding site" evidence="12">
    <location>
        <begin position="22"/>
        <end position="23"/>
    </location>
    <ligand>
        <name>phosphoenolpyruvate</name>
        <dbReference type="ChEBI" id="CHEBI:58702"/>
    </ligand>
</feature>
<proteinExistence type="inferred from homology"/>
<comment type="subcellular location">
    <subcellularLocation>
        <location evidence="1 12">Cytoplasm</location>
    </subcellularLocation>
</comment>
<keyword evidence="6 12" id="KW-0133">Cell shape</keyword>
<dbReference type="GO" id="GO:0051301">
    <property type="term" value="P:cell division"/>
    <property type="evidence" value="ECO:0007669"/>
    <property type="project" value="UniProtKB-KW"/>
</dbReference>
<dbReference type="EMBL" id="QGQD01000055">
    <property type="protein sequence ID" value="TLD00363.1"/>
    <property type="molecule type" value="Genomic_DNA"/>
</dbReference>
<dbReference type="NCBIfam" id="NF006873">
    <property type="entry name" value="PRK09369.1"/>
    <property type="match status" value="1"/>
</dbReference>
<comment type="catalytic activity">
    <reaction evidence="11 12">
        <text>phosphoenolpyruvate + UDP-N-acetyl-alpha-D-glucosamine = UDP-N-acetyl-3-O-(1-carboxyvinyl)-alpha-D-glucosamine + phosphate</text>
        <dbReference type="Rhea" id="RHEA:18681"/>
        <dbReference type="ChEBI" id="CHEBI:43474"/>
        <dbReference type="ChEBI" id="CHEBI:57705"/>
        <dbReference type="ChEBI" id="CHEBI:58702"/>
        <dbReference type="ChEBI" id="CHEBI:68483"/>
        <dbReference type="EC" id="2.5.1.7"/>
    </reaction>
</comment>
<keyword evidence="9 12" id="KW-0961">Cell wall biogenesis/degradation</keyword>
<keyword evidence="3 12" id="KW-0963">Cytoplasm</keyword>
<dbReference type="AlphaFoldDB" id="A0A4U8Q890"/>
<dbReference type="GO" id="GO:0005737">
    <property type="term" value="C:cytoplasm"/>
    <property type="evidence" value="ECO:0007669"/>
    <property type="project" value="UniProtKB-SubCell"/>
</dbReference>
<name>A0A4U8Q890_9FIRM</name>
<dbReference type="UniPathway" id="UPA00219"/>
<evidence type="ECO:0000313" key="15">
    <source>
        <dbReference type="Proteomes" id="UP000306509"/>
    </source>
</evidence>
<dbReference type="NCBIfam" id="TIGR01072">
    <property type="entry name" value="murA"/>
    <property type="match status" value="1"/>
</dbReference>
<comment type="caution">
    <text evidence="14">The sequence shown here is derived from an EMBL/GenBank/DDBJ whole genome shotgun (WGS) entry which is preliminary data.</text>
</comment>
<evidence type="ECO:0000259" key="13">
    <source>
        <dbReference type="Pfam" id="PF00275"/>
    </source>
</evidence>
<comment type="similarity">
    <text evidence="10 12">Belongs to the EPSP synthase family. MurA subfamily.</text>
</comment>
<dbReference type="GO" id="GO:0008360">
    <property type="term" value="P:regulation of cell shape"/>
    <property type="evidence" value="ECO:0007669"/>
    <property type="project" value="UniProtKB-KW"/>
</dbReference>
<evidence type="ECO:0000256" key="3">
    <source>
        <dbReference type="ARBA" id="ARBA00022490"/>
    </source>
</evidence>
<dbReference type="CDD" id="cd01555">
    <property type="entry name" value="UdpNAET"/>
    <property type="match status" value="1"/>
</dbReference>
<dbReference type="Gene3D" id="3.65.10.10">
    <property type="entry name" value="Enolpyruvate transferase domain"/>
    <property type="match status" value="2"/>
</dbReference>
<evidence type="ECO:0000256" key="10">
    <source>
        <dbReference type="ARBA" id="ARBA00038367"/>
    </source>
</evidence>
<feature type="binding site" evidence="12">
    <location>
        <position position="92"/>
    </location>
    <ligand>
        <name>UDP-N-acetyl-alpha-D-glucosamine</name>
        <dbReference type="ChEBI" id="CHEBI:57705"/>
    </ligand>
</feature>
<keyword evidence="12" id="KW-0670">Pyruvate</keyword>
<feature type="binding site" evidence="12">
    <location>
        <position position="327"/>
    </location>
    <ligand>
        <name>UDP-N-acetyl-alpha-D-glucosamine</name>
        <dbReference type="ChEBI" id="CHEBI:57705"/>
    </ligand>
</feature>
<dbReference type="GO" id="GO:0009252">
    <property type="term" value="P:peptidoglycan biosynthetic process"/>
    <property type="evidence" value="ECO:0007669"/>
    <property type="project" value="UniProtKB-UniRule"/>
</dbReference>
<organism evidence="14 15">
    <name type="scientific">Robinsoniella peoriensis</name>
    <dbReference type="NCBI Taxonomy" id="180332"/>
    <lineage>
        <taxon>Bacteria</taxon>
        <taxon>Bacillati</taxon>
        <taxon>Bacillota</taxon>
        <taxon>Clostridia</taxon>
        <taxon>Lachnospirales</taxon>
        <taxon>Lachnospiraceae</taxon>
        <taxon>Robinsoniella</taxon>
    </lineage>
</organism>
<feature type="binding site" evidence="12">
    <location>
        <position position="305"/>
    </location>
    <ligand>
        <name>UDP-N-acetyl-alpha-D-glucosamine</name>
        <dbReference type="ChEBI" id="CHEBI:57705"/>
    </ligand>
</feature>
<dbReference type="PANTHER" id="PTHR43783">
    <property type="entry name" value="UDP-N-ACETYLGLUCOSAMINE 1-CARBOXYVINYLTRANSFERASE"/>
    <property type="match status" value="1"/>
</dbReference>
<dbReference type="Proteomes" id="UP000306509">
    <property type="component" value="Unassembled WGS sequence"/>
</dbReference>
<dbReference type="EC" id="2.5.1.7" evidence="12"/>
<keyword evidence="15" id="KW-1185">Reference proteome</keyword>
<dbReference type="InterPro" id="IPR050068">
    <property type="entry name" value="MurA_subfamily"/>
</dbReference>
<sequence length="420" mass="45276">MDGIKVLGGHPLHGEIAIQGSKNAILPIIAGTLLHDGITVLHNCPKILDVMYMVEILKQLGCRVCWKDDTLVIDASCLDCCEVPADHAGKLRSSIILLGSLLGRHREAHVPYPGGCTIGARPIDLHLEAFRQMGVCIEEQEGLLLAQTKGLCGARIHLRFPSVGATENIILGAVLADGTTVLTGAAREPEIVELAVFLNKKGARITGMGSDCICIRGVDRLHDSEYTMGPDRIVAGTYVLAALGSRGCVTLWNAPVDQIKNILYLSGKMGASLRWNRNCLRVDARRAGAPVPFIETNPYPGFPTDLQSQLMAVLCMAKGKSCIRETVFEARFHVAEELNRMGARVLTNSMEAHIEGVDRLTGCDVKASELRGGAALTIAGLMAEGVTRISNKHFIDRGYVDICEDLKALGARISPIEITE</sequence>
<evidence type="ECO:0000256" key="9">
    <source>
        <dbReference type="ARBA" id="ARBA00023316"/>
    </source>
</evidence>
<dbReference type="RefSeq" id="WP_027293529.1">
    <property type="nucleotide sequence ID" value="NZ_CABMJZ010000006.1"/>
</dbReference>
<keyword evidence="5 12" id="KW-0808">Transferase</keyword>
<protein>
    <recommendedName>
        <fullName evidence="12">UDP-N-acetylglucosamine 1-carboxyvinyltransferase</fullName>
        <ecNumber evidence="12">2.5.1.7</ecNumber>
    </recommendedName>
    <alternativeName>
        <fullName evidence="12">Enoylpyruvate transferase</fullName>
    </alternativeName>
    <alternativeName>
        <fullName evidence="12">UDP-N-acetylglucosamine enolpyruvyl transferase</fullName>
        <shortName evidence="12">EPT</shortName>
    </alternativeName>
</protein>
<evidence type="ECO:0000256" key="1">
    <source>
        <dbReference type="ARBA" id="ARBA00004496"/>
    </source>
</evidence>
<dbReference type="InterPro" id="IPR013792">
    <property type="entry name" value="RNA3'P_cycl/enolpyr_Trfase_a/b"/>
</dbReference>
<evidence type="ECO:0000256" key="5">
    <source>
        <dbReference type="ARBA" id="ARBA00022679"/>
    </source>
</evidence>
<keyword evidence="4 12" id="KW-0132">Cell division</keyword>
<comment type="pathway">
    <text evidence="2 12">Cell wall biogenesis; peptidoglycan biosynthesis.</text>
</comment>